<organism evidence="2 3">
    <name type="scientific">Prevotella veroralis F0319</name>
    <dbReference type="NCBI Taxonomy" id="649761"/>
    <lineage>
        <taxon>Bacteria</taxon>
        <taxon>Pseudomonadati</taxon>
        <taxon>Bacteroidota</taxon>
        <taxon>Bacteroidia</taxon>
        <taxon>Bacteroidales</taxon>
        <taxon>Prevotellaceae</taxon>
        <taxon>Prevotella</taxon>
    </lineage>
</organism>
<evidence type="ECO:0000313" key="2">
    <source>
        <dbReference type="EMBL" id="EEX17493.1"/>
    </source>
</evidence>
<evidence type="ECO:0000256" key="1">
    <source>
        <dbReference type="SAM" id="MobiDB-lite"/>
    </source>
</evidence>
<dbReference type="Proteomes" id="UP000003327">
    <property type="component" value="Unassembled WGS sequence"/>
</dbReference>
<dbReference type="AlphaFoldDB" id="C9MSL6"/>
<proteinExistence type="predicted"/>
<protein>
    <submittedName>
        <fullName evidence="2">Uncharacterized protein</fullName>
    </submittedName>
</protein>
<feature type="region of interest" description="Disordered" evidence="1">
    <location>
        <begin position="1"/>
        <end position="24"/>
    </location>
</feature>
<dbReference type="STRING" id="649761.HMPREF0973_02635"/>
<dbReference type="HOGENOM" id="CLU_2827664_0_0_10"/>
<evidence type="ECO:0000313" key="3">
    <source>
        <dbReference type="Proteomes" id="UP000003327"/>
    </source>
</evidence>
<accession>C9MSL6</accession>
<feature type="region of interest" description="Disordered" evidence="1">
    <location>
        <begin position="47"/>
        <end position="66"/>
    </location>
</feature>
<dbReference type="EMBL" id="ACVA01000066">
    <property type="protein sequence ID" value="EEX17493.1"/>
    <property type="molecule type" value="Genomic_DNA"/>
</dbReference>
<gene>
    <name evidence="2" type="ORF">HMPREF0973_02635</name>
</gene>
<comment type="caution">
    <text evidence="2">The sequence shown here is derived from an EMBL/GenBank/DDBJ whole genome shotgun (WGS) entry which is preliminary data.</text>
</comment>
<feature type="compositionally biased region" description="Basic residues" evidence="1">
    <location>
        <begin position="1"/>
        <end position="12"/>
    </location>
</feature>
<reference evidence="2 3" key="1">
    <citation type="submission" date="2009-09" db="EMBL/GenBank/DDBJ databases">
        <authorList>
            <person name="Weinstock G."/>
            <person name="Sodergren E."/>
            <person name="Clifton S."/>
            <person name="Fulton L."/>
            <person name="Fulton B."/>
            <person name="Courtney L."/>
            <person name="Fronick C."/>
            <person name="Harrison M."/>
            <person name="Strong C."/>
            <person name="Farmer C."/>
            <person name="Delahaunty K."/>
            <person name="Markovic C."/>
            <person name="Hall O."/>
            <person name="Minx P."/>
            <person name="Tomlinson C."/>
            <person name="Mitreva M."/>
            <person name="Nelson J."/>
            <person name="Hou S."/>
            <person name="Wollam A."/>
            <person name="Pepin K.H."/>
            <person name="Johnson M."/>
            <person name="Bhonagiri V."/>
            <person name="Nash W.E."/>
            <person name="Warren W."/>
            <person name="Chinwalla A."/>
            <person name="Mardis E.R."/>
            <person name="Wilson R.K."/>
        </authorList>
    </citation>
    <scope>NUCLEOTIDE SEQUENCE [LARGE SCALE GENOMIC DNA]</scope>
    <source>
        <strain evidence="2 3">F0319</strain>
    </source>
</reference>
<sequence length="66" mass="8055">MEKTVNRTKRRRGGYEKEHPFHFPPNPFQRICQRTFVKHTERWECHERSQTRNAVHSLFGNKTPYA</sequence>
<name>C9MSL6_9BACT</name>
<keyword evidence="3" id="KW-1185">Reference proteome</keyword>